<gene>
    <name evidence="1" type="ORF">SEMRO_1474_G275720.1</name>
</gene>
<organism evidence="1 2">
    <name type="scientific">Seminavis robusta</name>
    <dbReference type="NCBI Taxonomy" id="568900"/>
    <lineage>
        <taxon>Eukaryota</taxon>
        <taxon>Sar</taxon>
        <taxon>Stramenopiles</taxon>
        <taxon>Ochrophyta</taxon>
        <taxon>Bacillariophyta</taxon>
        <taxon>Bacillariophyceae</taxon>
        <taxon>Bacillariophycidae</taxon>
        <taxon>Naviculales</taxon>
        <taxon>Naviculaceae</taxon>
        <taxon>Seminavis</taxon>
    </lineage>
</organism>
<accession>A0A9N8ENJ3</accession>
<keyword evidence="2" id="KW-1185">Reference proteome</keyword>
<dbReference type="AlphaFoldDB" id="A0A9N8ENJ3"/>
<evidence type="ECO:0008006" key="3">
    <source>
        <dbReference type="Google" id="ProtNLM"/>
    </source>
</evidence>
<reference evidence="1" key="1">
    <citation type="submission" date="2020-06" db="EMBL/GenBank/DDBJ databases">
        <authorList>
            <consortium name="Plant Systems Biology data submission"/>
        </authorList>
    </citation>
    <scope>NUCLEOTIDE SEQUENCE</scope>
    <source>
        <strain evidence="1">D6</strain>
    </source>
</reference>
<proteinExistence type="predicted"/>
<protein>
    <recommendedName>
        <fullName evidence="3">BTB domain-containing protein</fullName>
    </recommendedName>
</protein>
<dbReference type="EMBL" id="CAICTM010001472">
    <property type="protein sequence ID" value="CAB9523938.1"/>
    <property type="molecule type" value="Genomic_DNA"/>
</dbReference>
<dbReference type="Proteomes" id="UP001153069">
    <property type="component" value="Unassembled WGS sequence"/>
</dbReference>
<evidence type="ECO:0000313" key="2">
    <source>
        <dbReference type="Proteomes" id="UP001153069"/>
    </source>
</evidence>
<comment type="caution">
    <text evidence="1">The sequence shown here is derived from an EMBL/GenBank/DDBJ whole genome shotgun (WGS) entry which is preliminary data.</text>
</comment>
<name>A0A9N8ENJ3_9STRA</name>
<evidence type="ECO:0000313" key="1">
    <source>
        <dbReference type="EMBL" id="CAB9523938.1"/>
    </source>
</evidence>
<sequence>MGNSSSTQCMPAALDDNGNDVVVVVVVVGEEEFHESRDFLCSWSGYFKDELTKNPERKRFDFSKQRPSEWNLLKKAVIALQPPFAEESSVNASNYHVLLPWFAELRCEDGLRQTDMVILKGLVEPLMAKPEKERTPEDTQAIVTVLERCVMWKRDYPKEKCATFLSQVLQDPKQPFDPKEVCRVALLLSKDDTCQKALWKSVV</sequence>